<reference evidence="1" key="1">
    <citation type="submission" date="2018-10" db="EMBL/GenBank/DDBJ databases">
        <authorList>
            <person name="Aoki K."/>
        </authorList>
    </citation>
    <scope>NUCLEOTIDE SEQUENCE</scope>
</reference>
<dbReference type="EMBL" id="UOYO01000024">
    <property type="protein sequence ID" value="VAY87383.1"/>
    <property type="molecule type" value="Genomic_DNA"/>
</dbReference>
<name>A0A3B1DXB0_9ZZZZ</name>
<proteinExistence type="predicted"/>
<gene>
    <name evidence="1" type="ORF">MNB_ARC-1_234</name>
</gene>
<evidence type="ECO:0000313" key="1">
    <source>
        <dbReference type="EMBL" id="VAY87383.1"/>
    </source>
</evidence>
<evidence type="ECO:0008006" key="2">
    <source>
        <dbReference type="Google" id="ProtNLM"/>
    </source>
</evidence>
<dbReference type="AlphaFoldDB" id="A0A3B1DXB0"/>
<organism evidence="1">
    <name type="scientific">hydrothermal vent metagenome</name>
    <dbReference type="NCBI Taxonomy" id="652676"/>
    <lineage>
        <taxon>unclassified sequences</taxon>
        <taxon>metagenomes</taxon>
        <taxon>ecological metagenomes</taxon>
    </lineage>
</organism>
<protein>
    <recommendedName>
        <fullName evidence="2">Outer membrane protein beta-barrel domain-containing protein</fullName>
    </recommendedName>
</protein>
<accession>A0A3B1DXB0</accession>
<sequence length="147" mass="16624">MKKIILGISFVVSSIFAYDDSSSVTIRPHFGYGTNSTQHYGLKILKASNANQAYGLEVTRFTTNIDQFTAVGIILEERSYSWFHSSIGTVGYFNYEANNQNIIGLTSNLGWEPHSKTLFKPFIAYRNDVIFAKRIRTIHSISIGLRF</sequence>